<dbReference type="OrthoDB" id="209085at2"/>
<dbReference type="Proteomes" id="UP000191418">
    <property type="component" value="Unassembled WGS sequence"/>
</dbReference>
<evidence type="ECO:0000256" key="7">
    <source>
        <dbReference type="ARBA" id="ARBA00048472"/>
    </source>
</evidence>
<evidence type="ECO:0000256" key="4">
    <source>
        <dbReference type="ARBA" id="ARBA00024346"/>
    </source>
</evidence>
<organism evidence="8 9">
    <name type="scientific">Oceanospirillum multiglobuliferum</name>
    <dbReference type="NCBI Taxonomy" id="64969"/>
    <lineage>
        <taxon>Bacteria</taxon>
        <taxon>Pseudomonadati</taxon>
        <taxon>Pseudomonadota</taxon>
        <taxon>Gammaproteobacteria</taxon>
        <taxon>Oceanospirillales</taxon>
        <taxon>Oceanospirillaceae</taxon>
        <taxon>Oceanospirillum</taxon>
    </lineage>
</organism>
<dbReference type="GO" id="GO:0106361">
    <property type="term" value="F:protein-arginine rhamnosyltransferase activity"/>
    <property type="evidence" value="ECO:0007669"/>
    <property type="project" value="InterPro"/>
</dbReference>
<dbReference type="EMBL" id="MTSM01000013">
    <property type="protein sequence ID" value="OPX55104.1"/>
    <property type="molecule type" value="Genomic_DNA"/>
</dbReference>
<comment type="similarity">
    <text evidence="4">Belongs to the glycosyltransferase 104 family.</text>
</comment>
<proteinExistence type="inferred from homology"/>
<keyword evidence="2" id="KW-0808">Transferase</keyword>
<dbReference type="Pfam" id="PF10093">
    <property type="entry name" value="EarP"/>
    <property type="match status" value="1"/>
</dbReference>
<name>A0A1T4P1Z2_9GAMM</name>
<evidence type="ECO:0000256" key="2">
    <source>
        <dbReference type="ARBA" id="ARBA00022679"/>
    </source>
</evidence>
<dbReference type="STRING" id="64969.SAMN02745127_01322"/>
<sequence length="386" mass="44460">MNKAHWDIFCQVIDNYGDIGVCWRLARQLAAEYPVKVRLWVDELAALKQIWPETQLQSQQYLEQVEVCVWSENFPAEVKPADVVIEAFACELPTTYLAAMQVKAQPSVWLNLEYLSAEDWVEGCHKMLSMHPSTGMNKTFFFPGFTEKTGGILREKTLLEHRAAFQGDYSKQDAFFSQLGLDQVNQRTKETLLVSLFAYENTAVASLIHTWQQSKTPVMCLVPFGKILTSLNPLLNKPLEVGQAQQIGALTLIAIPFVSQQEYDHLLWACDLNFIRGEDSFVRAQWAAKPMVWHIYPQDEDYHMVKLNAFLAHYLAKTEPMLQSALSNLWQVWNQGGDVSEHWQTCLKLWPQWQRQSQSWCKQLSQQNDLSSQLFDFCQKRATEKG</sequence>
<dbReference type="InterPro" id="IPR016633">
    <property type="entry name" value="EarP"/>
</dbReference>
<dbReference type="NCBIfam" id="TIGR03837">
    <property type="entry name" value="efp_Arg_rhamno"/>
    <property type="match status" value="1"/>
</dbReference>
<evidence type="ECO:0000256" key="5">
    <source>
        <dbReference type="ARBA" id="ARBA00024416"/>
    </source>
</evidence>
<dbReference type="RefSeq" id="WP_078744943.1">
    <property type="nucleotide sequence ID" value="NZ_FUXG01000007.1"/>
</dbReference>
<evidence type="ECO:0000313" key="8">
    <source>
        <dbReference type="EMBL" id="OPX55104.1"/>
    </source>
</evidence>
<keyword evidence="9" id="KW-1185">Reference proteome</keyword>
<comment type="catalytic activity">
    <reaction evidence="7">
        <text>dTDP-beta-L-rhamnose + L-arginyl-[protein] = N(omega)-(alpha-L-rhamnosyl)-L-arginyl-[protein] + dTDP + H(+)</text>
        <dbReference type="Rhea" id="RHEA:66692"/>
        <dbReference type="Rhea" id="RHEA-COMP:10532"/>
        <dbReference type="Rhea" id="RHEA-COMP:17096"/>
        <dbReference type="ChEBI" id="CHEBI:15378"/>
        <dbReference type="ChEBI" id="CHEBI:29965"/>
        <dbReference type="ChEBI" id="CHEBI:57510"/>
        <dbReference type="ChEBI" id="CHEBI:58369"/>
        <dbReference type="ChEBI" id="CHEBI:167445"/>
    </reaction>
    <physiologicalReaction direction="left-to-right" evidence="7">
        <dbReference type="Rhea" id="RHEA:66693"/>
    </physiologicalReaction>
</comment>
<comment type="function">
    <text evidence="3">Protein-arginine rhamnosyltransferase that catalyzes the transfer of a single rhamnose to elongation factor P (EF-P) on 'Lys-32', a modification required for EF-P-dependent rescue of polyproline stalled ribosomes.</text>
</comment>
<reference evidence="8 9" key="1">
    <citation type="submission" date="2017-01" db="EMBL/GenBank/DDBJ databases">
        <title>Genome Sequencing of a Marine Spirillum, Oceanospirillum multiglobuliferum ATCC 33336, from Japan.</title>
        <authorList>
            <person name="Carney J.G."/>
            <person name="Trachtenberg A.M."/>
            <person name="Rheaume B.A."/>
            <person name="Linnane J.D."/>
            <person name="Pitts N.L."/>
            <person name="Mykles D.L."/>
            <person name="Maclea K.S."/>
        </authorList>
    </citation>
    <scope>NUCLEOTIDE SEQUENCE [LARGE SCALE GENOMIC DNA]</scope>
    <source>
        <strain evidence="8 9">ATCC 33336</strain>
    </source>
</reference>
<gene>
    <name evidence="8" type="ORF">BTE48_10770</name>
</gene>
<protein>
    <recommendedName>
        <fullName evidence="5">Protein-arginine rhamnosyltransferase</fullName>
    </recommendedName>
    <alternativeName>
        <fullName evidence="6">EF-P arginine rhamnosyltransferase</fullName>
    </alternativeName>
</protein>
<accession>A0A1T4P1Z2</accession>
<comment type="caution">
    <text evidence="8">The sequence shown here is derived from an EMBL/GenBank/DDBJ whole genome shotgun (WGS) entry which is preliminary data.</text>
</comment>
<evidence type="ECO:0000256" key="6">
    <source>
        <dbReference type="ARBA" id="ARBA00030025"/>
    </source>
</evidence>
<dbReference type="AlphaFoldDB" id="A0A1T4P1Z2"/>
<keyword evidence="1" id="KW-0328">Glycosyltransferase</keyword>
<dbReference type="PIRSF" id="PIRSF015557">
    <property type="entry name" value="UCP015557"/>
    <property type="match status" value="1"/>
</dbReference>
<evidence type="ECO:0000313" key="9">
    <source>
        <dbReference type="Proteomes" id="UP000191418"/>
    </source>
</evidence>
<evidence type="ECO:0000256" key="3">
    <source>
        <dbReference type="ARBA" id="ARBA00024303"/>
    </source>
</evidence>
<evidence type="ECO:0000256" key="1">
    <source>
        <dbReference type="ARBA" id="ARBA00022676"/>
    </source>
</evidence>